<organism evidence="1 2">
    <name type="scientific">Pseudocercospora fijiensis (strain CIRAD86)</name>
    <name type="common">Black leaf streak disease fungus</name>
    <name type="synonym">Mycosphaerella fijiensis</name>
    <dbReference type="NCBI Taxonomy" id="383855"/>
    <lineage>
        <taxon>Eukaryota</taxon>
        <taxon>Fungi</taxon>
        <taxon>Dikarya</taxon>
        <taxon>Ascomycota</taxon>
        <taxon>Pezizomycotina</taxon>
        <taxon>Dothideomycetes</taxon>
        <taxon>Dothideomycetidae</taxon>
        <taxon>Mycosphaerellales</taxon>
        <taxon>Mycosphaerellaceae</taxon>
        <taxon>Pseudocercospora</taxon>
    </lineage>
</organism>
<sequence length="288" mass="32287">MPQCSVRHASIRSYFASPTPPPSIPLLTSNRISVDGQCPTMRAVVACMPHCLLVFVQRWDSANVGAWRAGILSSETFQVIRTSSLSTQHGIHPPHTHNHGFCSTHNLMIFHPISSGTHTLLIPDRFLGRPGTHAPDWLRIIDFGQQPSPCFIAGPDPGHLSRSRVPILIDVPAATFPENLLTLALRPLKKSWTVWDWRRTEHSDPVQELSNRNRLTMLPPTHDWSSRLDTDGTERPCRPLISSALRSACMRPAMLLIVFHSTSRVCIKQAEGLIVRMSWKRCGLPEWS</sequence>
<gene>
    <name evidence="1" type="ORF">MYCFIDRAFT_180692</name>
</gene>
<evidence type="ECO:0000313" key="2">
    <source>
        <dbReference type="Proteomes" id="UP000016932"/>
    </source>
</evidence>
<dbReference type="EMBL" id="KB446575">
    <property type="protein sequence ID" value="EME76789.1"/>
    <property type="molecule type" value="Genomic_DNA"/>
</dbReference>
<dbReference type="Proteomes" id="UP000016932">
    <property type="component" value="Unassembled WGS sequence"/>
</dbReference>
<proteinExistence type="predicted"/>
<dbReference type="GeneID" id="19334480"/>
<dbReference type="AlphaFoldDB" id="M2ZCG7"/>
<dbReference type="VEuPathDB" id="FungiDB:MYCFIDRAFT_180692"/>
<dbReference type="HOGENOM" id="CLU_966842_0_0_1"/>
<reference evidence="1 2" key="1">
    <citation type="journal article" date="2012" name="PLoS Pathog.">
        <title>Diverse lifestyles and strategies of plant pathogenesis encoded in the genomes of eighteen Dothideomycetes fungi.</title>
        <authorList>
            <person name="Ohm R.A."/>
            <person name="Feau N."/>
            <person name="Henrissat B."/>
            <person name="Schoch C.L."/>
            <person name="Horwitz B.A."/>
            <person name="Barry K.W."/>
            <person name="Condon B.J."/>
            <person name="Copeland A.C."/>
            <person name="Dhillon B."/>
            <person name="Glaser F."/>
            <person name="Hesse C.N."/>
            <person name="Kosti I."/>
            <person name="LaButti K."/>
            <person name="Lindquist E.A."/>
            <person name="Lucas S."/>
            <person name="Salamov A.A."/>
            <person name="Bradshaw R.E."/>
            <person name="Ciuffetti L."/>
            <person name="Hamelin R.C."/>
            <person name="Kema G.H.J."/>
            <person name="Lawrence C."/>
            <person name="Scott J.A."/>
            <person name="Spatafora J.W."/>
            <person name="Turgeon B.G."/>
            <person name="de Wit P.J.G.M."/>
            <person name="Zhong S."/>
            <person name="Goodwin S.B."/>
            <person name="Grigoriev I.V."/>
        </authorList>
    </citation>
    <scope>NUCLEOTIDE SEQUENCE [LARGE SCALE GENOMIC DNA]</scope>
    <source>
        <strain evidence="1 2">CIRAD86</strain>
    </source>
</reference>
<dbReference type="KEGG" id="pfj:MYCFIDRAFT_180692"/>
<keyword evidence="2" id="KW-1185">Reference proteome</keyword>
<accession>M2ZCG7</accession>
<protein>
    <submittedName>
        <fullName evidence="1">Uncharacterized protein</fullName>
    </submittedName>
</protein>
<name>M2ZCG7_PSEFD</name>
<dbReference type="RefSeq" id="XP_007932634.1">
    <property type="nucleotide sequence ID" value="XM_007934443.1"/>
</dbReference>
<evidence type="ECO:0000313" key="1">
    <source>
        <dbReference type="EMBL" id="EME76789.1"/>
    </source>
</evidence>